<name>A0ABN3GBX4_9PSEU</name>
<evidence type="ECO:0000313" key="3">
    <source>
        <dbReference type="Proteomes" id="UP001501218"/>
    </source>
</evidence>
<dbReference type="Proteomes" id="UP001501218">
    <property type="component" value="Unassembled WGS sequence"/>
</dbReference>
<feature type="region of interest" description="Disordered" evidence="1">
    <location>
        <begin position="53"/>
        <end position="75"/>
    </location>
</feature>
<sequence>MDTVPALEISPNPVMAAGSVNVHGSTVRGSPIRLCAVLSWVSAGGGAFRAVHAASSTQHNTSSRPWWRRGDINSA</sequence>
<accession>A0ABN3GBX4</accession>
<proteinExistence type="predicted"/>
<comment type="caution">
    <text evidence="2">The sequence shown here is derived from an EMBL/GenBank/DDBJ whole genome shotgun (WGS) entry which is preliminary data.</text>
</comment>
<evidence type="ECO:0000256" key="1">
    <source>
        <dbReference type="SAM" id="MobiDB-lite"/>
    </source>
</evidence>
<organism evidence="2 3">
    <name type="scientific">Saccharopolyspora halophila</name>
    <dbReference type="NCBI Taxonomy" id="405551"/>
    <lineage>
        <taxon>Bacteria</taxon>
        <taxon>Bacillati</taxon>
        <taxon>Actinomycetota</taxon>
        <taxon>Actinomycetes</taxon>
        <taxon>Pseudonocardiales</taxon>
        <taxon>Pseudonocardiaceae</taxon>
        <taxon>Saccharopolyspora</taxon>
    </lineage>
</organism>
<evidence type="ECO:0000313" key="2">
    <source>
        <dbReference type="EMBL" id="GAA2348119.1"/>
    </source>
</evidence>
<feature type="compositionally biased region" description="Polar residues" evidence="1">
    <location>
        <begin position="54"/>
        <end position="64"/>
    </location>
</feature>
<reference evidence="2 3" key="1">
    <citation type="journal article" date="2019" name="Int. J. Syst. Evol. Microbiol.">
        <title>The Global Catalogue of Microorganisms (GCM) 10K type strain sequencing project: providing services to taxonomists for standard genome sequencing and annotation.</title>
        <authorList>
            <consortium name="The Broad Institute Genomics Platform"/>
            <consortium name="The Broad Institute Genome Sequencing Center for Infectious Disease"/>
            <person name="Wu L."/>
            <person name="Ma J."/>
        </authorList>
    </citation>
    <scope>NUCLEOTIDE SEQUENCE [LARGE SCALE GENOMIC DNA]</scope>
    <source>
        <strain evidence="2 3">JCM 16221</strain>
    </source>
</reference>
<dbReference type="EMBL" id="BAAARA010000008">
    <property type="protein sequence ID" value="GAA2348119.1"/>
    <property type="molecule type" value="Genomic_DNA"/>
</dbReference>
<protein>
    <submittedName>
        <fullName evidence="2">Uncharacterized protein</fullName>
    </submittedName>
</protein>
<gene>
    <name evidence="2" type="ORF">GCM10009854_26750</name>
</gene>
<keyword evidence="3" id="KW-1185">Reference proteome</keyword>